<keyword evidence="1" id="KW-1133">Transmembrane helix</keyword>
<dbReference type="AlphaFoldDB" id="K7MDP6"/>
<gene>
    <name evidence="2" type="ORF">GLYMA_15G246600</name>
</gene>
<dbReference type="Gramene" id="KRH13532">
    <property type="protein sequence ID" value="KRH13532"/>
    <property type="gene ID" value="GLYMA_15G246600"/>
</dbReference>
<reference evidence="2" key="3">
    <citation type="submission" date="2018-07" db="EMBL/GenBank/DDBJ databases">
        <title>WGS assembly of Glycine max.</title>
        <authorList>
            <person name="Schmutz J."/>
            <person name="Cannon S."/>
            <person name="Schlueter J."/>
            <person name="Ma J."/>
            <person name="Mitros T."/>
            <person name="Nelson W."/>
            <person name="Hyten D."/>
            <person name="Song Q."/>
            <person name="Thelen J."/>
            <person name="Cheng J."/>
            <person name="Xu D."/>
            <person name="Hellsten U."/>
            <person name="May G."/>
            <person name="Yu Y."/>
            <person name="Sakurai T."/>
            <person name="Umezawa T."/>
            <person name="Bhattacharyya M."/>
            <person name="Sandhu D."/>
            <person name="Valliyodan B."/>
            <person name="Lindquist E."/>
            <person name="Peto M."/>
            <person name="Grant D."/>
            <person name="Shu S."/>
            <person name="Goodstein D."/>
            <person name="Barry K."/>
            <person name="Futrell-Griggs M."/>
            <person name="Abernathy B."/>
            <person name="Du J."/>
            <person name="Tian Z."/>
            <person name="Zhu L."/>
            <person name="Gill N."/>
            <person name="Joshi T."/>
            <person name="Libault M."/>
            <person name="Sethuraman A."/>
            <person name="Zhang X."/>
            <person name="Shinozaki K."/>
            <person name="Nguyen H."/>
            <person name="Wing R."/>
            <person name="Cregan P."/>
            <person name="Specht J."/>
            <person name="Grimwood J."/>
            <person name="Rokhsar D."/>
            <person name="Stacey G."/>
            <person name="Shoemaker R."/>
            <person name="Jackson S."/>
        </authorList>
    </citation>
    <scope>NUCLEOTIDE SEQUENCE</scope>
    <source>
        <tissue evidence="2">Callus</tissue>
    </source>
</reference>
<organism evidence="3">
    <name type="scientific">Glycine max</name>
    <name type="common">Soybean</name>
    <name type="synonym">Glycine hispida</name>
    <dbReference type="NCBI Taxonomy" id="3847"/>
    <lineage>
        <taxon>Eukaryota</taxon>
        <taxon>Viridiplantae</taxon>
        <taxon>Streptophyta</taxon>
        <taxon>Embryophyta</taxon>
        <taxon>Tracheophyta</taxon>
        <taxon>Spermatophyta</taxon>
        <taxon>Magnoliopsida</taxon>
        <taxon>eudicotyledons</taxon>
        <taxon>Gunneridae</taxon>
        <taxon>Pentapetalae</taxon>
        <taxon>rosids</taxon>
        <taxon>fabids</taxon>
        <taxon>Fabales</taxon>
        <taxon>Fabaceae</taxon>
        <taxon>Papilionoideae</taxon>
        <taxon>50 kb inversion clade</taxon>
        <taxon>NPAAA clade</taxon>
        <taxon>indigoferoid/millettioid clade</taxon>
        <taxon>Phaseoleae</taxon>
        <taxon>Glycine</taxon>
        <taxon>Glycine subgen. Soja</taxon>
    </lineage>
</organism>
<dbReference type="HOGENOM" id="CLU_2473415_0_0_1"/>
<accession>K7MDP6</accession>
<dbReference type="InParanoid" id="K7MDP6"/>
<dbReference type="EnsemblPlants" id="KRH13532">
    <property type="protein sequence ID" value="KRH13532"/>
    <property type="gene ID" value="GLYMA_15G246600"/>
</dbReference>
<evidence type="ECO:0000256" key="1">
    <source>
        <dbReference type="SAM" id="Phobius"/>
    </source>
</evidence>
<evidence type="ECO:0000313" key="4">
    <source>
        <dbReference type="Proteomes" id="UP000008827"/>
    </source>
</evidence>
<protein>
    <submittedName>
        <fullName evidence="2 3">Uncharacterized protein</fullName>
    </submittedName>
</protein>
<dbReference type="Proteomes" id="UP000008827">
    <property type="component" value="Chromosome 15"/>
</dbReference>
<reference evidence="3" key="2">
    <citation type="submission" date="2018-02" db="UniProtKB">
        <authorList>
            <consortium name="EnsemblPlants"/>
        </authorList>
    </citation>
    <scope>IDENTIFICATION</scope>
    <source>
        <strain evidence="3">Williams 82</strain>
    </source>
</reference>
<sequence length="88" mass="10582">MHSNDELFRILQNFLHLIQHWCFGVYCFISFTKWQNHDFRKSIVRNAIKFSIFRDLRNLIISSNLLLSCFLVHGLGLCPRQYNQLHSQ</sequence>
<keyword evidence="1" id="KW-0812">Transmembrane</keyword>
<dbReference type="EMBL" id="CM000848">
    <property type="protein sequence ID" value="KRH13532.1"/>
    <property type="molecule type" value="Genomic_DNA"/>
</dbReference>
<name>K7MDP6_SOYBN</name>
<evidence type="ECO:0000313" key="3">
    <source>
        <dbReference type="EnsemblPlants" id="KRH13532"/>
    </source>
</evidence>
<dbReference type="PaxDb" id="3847-GLYMA15G39510.1"/>
<reference evidence="2 3" key="1">
    <citation type="journal article" date="2010" name="Nature">
        <title>Genome sequence of the palaeopolyploid soybean.</title>
        <authorList>
            <person name="Schmutz J."/>
            <person name="Cannon S.B."/>
            <person name="Schlueter J."/>
            <person name="Ma J."/>
            <person name="Mitros T."/>
            <person name="Nelson W."/>
            <person name="Hyten D.L."/>
            <person name="Song Q."/>
            <person name="Thelen J.J."/>
            <person name="Cheng J."/>
            <person name="Xu D."/>
            <person name="Hellsten U."/>
            <person name="May G.D."/>
            <person name="Yu Y."/>
            <person name="Sakurai T."/>
            <person name="Umezawa T."/>
            <person name="Bhattacharyya M.K."/>
            <person name="Sandhu D."/>
            <person name="Valliyodan B."/>
            <person name="Lindquist E."/>
            <person name="Peto M."/>
            <person name="Grant D."/>
            <person name="Shu S."/>
            <person name="Goodstein D."/>
            <person name="Barry K."/>
            <person name="Futrell-Griggs M."/>
            <person name="Abernathy B."/>
            <person name="Du J."/>
            <person name="Tian Z."/>
            <person name="Zhu L."/>
            <person name="Gill N."/>
            <person name="Joshi T."/>
            <person name="Libault M."/>
            <person name="Sethuraman A."/>
            <person name="Zhang X.-C."/>
            <person name="Shinozaki K."/>
            <person name="Nguyen H.T."/>
            <person name="Wing R.A."/>
            <person name="Cregan P."/>
            <person name="Specht J."/>
            <person name="Grimwood J."/>
            <person name="Rokhsar D."/>
            <person name="Stacey G."/>
            <person name="Shoemaker R.C."/>
            <person name="Jackson S.A."/>
        </authorList>
    </citation>
    <scope>NUCLEOTIDE SEQUENCE [LARGE SCALE GENOMIC DNA]</scope>
    <source>
        <strain evidence="3">cv. Williams 82</strain>
        <tissue evidence="2">Callus</tissue>
    </source>
</reference>
<feature type="transmembrane region" description="Helical" evidence="1">
    <location>
        <begin position="14"/>
        <end position="35"/>
    </location>
</feature>
<evidence type="ECO:0000313" key="2">
    <source>
        <dbReference type="EMBL" id="KRH13532.1"/>
    </source>
</evidence>
<keyword evidence="4" id="KW-1185">Reference proteome</keyword>
<proteinExistence type="predicted"/>
<keyword evidence="1" id="KW-0472">Membrane</keyword>